<accession>A0A8K0GHE9</accession>
<evidence type="ECO:0000256" key="1">
    <source>
        <dbReference type="SAM" id="Phobius"/>
    </source>
</evidence>
<gene>
    <name evidence="2" type="ORF">ILUMI_08047</name>
</gene>
<feature type="transmembrane region" description="Helical" evidence="1">
    <location>
        <begin position="124"/>
        <end position="143"/>
    </location>
</feature>
<dbReference type="Proteomes" id="UP000801492">
    <property type="component" value="Unassembled WGS sequence"/>
</dbReference>
<reference evidence="2" key="1">
    <citation type="submission" date="2019-08" db="EMBL/GenBank/DDBJ databases">
        <title>The genome of the North American firefly Photinus pyralis.</title>
        <authorList>
            <consortium name="Photinus pyralis genome working group"/>
            <person name="Fallon T.R."/>
            <person name="Sander Lower S.E."/>
            <person name="Weng J.-K."/>
        </authorList>
    </citation>
    <scope>NUCLEOTIDE SEQUENCE</scope>
    <source>
        <strain evidence="2">TRF0915ILg1</strain>
        <tissue evidence="2">Whole body</tissue>
    </source>
</reference>
<comment type="caution">
    <text evidence="2">The sequence shown here is derived from an EMBL/GenBank/DDBJ whole genome shotgun (WGS) entry which is preliminary data.</text>
</comment>
<keyword evidence="3" id="KW-1185">Reference proteome</keyword>
<evidence type="ECO:0000313" key="2">
    <source>
        <dbReference type="EMBL" id="KAF2898123.1"/>
    </source>
</evidence>
<keyword evidence="1" id="KW-0812">Transmembrane</keyword>
<organism evidence="2 3">
    <name type="scientific">Ignelater luminosus</name>
    <name type="common">Cucubano</name>
    <name type="synonym">Pyrophorus luminosus</name>
    <dbReference type="NCBI Taxonomy" id="2038154"/>
    <lineage>
        <taxon>Eukaryota</taxon>
        <taxon>Metazoa</taxon>
        <taxon>Ecdysozoa</taxon>
        <taxon>Arthropoda</taxon>
        <taxon>Hexapoda</taxon>
        <taxon>Insecta</taxon>
        <taxon>Pterygota</taxon>
        <taxon>Neoptera</taxon>
        <taxon>Endopterygota</taxon>
        <taxon>Coleoptera</taxon>
        <taxon>Polyphaga</taxon>
        <taxon>Elateriformia</taxon>
        <taxon>Elateroidea</taxon>
        <taxon>Elateridae</taxon>
        <taxon>Agrypninae</taxon>
        <taxon>Pyrophorini</taxon>
        <taxon>Ignelater</taxon>
    </lineage>
</organism>
<feature type="transmembrane region" description="Helical" evidence="1">
    <location>
        <begin position="70"/>
        <end position="96"/>
    </location>
</feature>
<keyword evidence="1" id="KW-1133">Transmembrane helix</keyword>
<proteinExistence type="predicted"/>
<dbReference type="AlphaFoldDB" id="A0A8K0GHE9"/>
<dbReference type="EMBL" id="VTPC01003688">
    <property type="protein sequence ID" value="KAF2898123.1"/>
    <property type="molecule type" value="Genomic_DNA"/>
</dbReference>
<protein>
    <submittedName>
        <fullName evidence="2">Uncharacterized protein</fullName>
    </submittedName>
</protein>
<evidence type="ECO:0000313" key="3">
    <source>
        <dbReference type="Proteomes" id="UP000801492"/>
    </source>
</evidence>
<sequence length="159" mass="18323">MLLTSCCYCIPLKRGCEVIAAITIIVSILEIFTITPIVKPWMVAVVVLVYLIVMGLSVLFLYAIEKQLIFIVYLFVYVYWVYAVLCIAMALTIQILGKQFISTVLKQPKSDEESKKMANGKDGGYFLMFIFNLYFILVIYSFYKQEVWGYEEDDDESQP</sequence>
<feature type="transmembrane region" description="Helical" evidence="1">
    <location>
        <begin position="45"/>
        <end position="64"/>
    </location>
</feature>
<keyword evidence="1" id="KW-0472">Membrane</keyword>
<feature type="transmembrane region" description="Helical" evidence="1">
    <location>
        <begin position="18"/>
        <end position="38"/>
    </location>
</feature>
<dbReference type="OrthoDB" id="10631256at2759"/>
<name>A0A8K0GHE9_IGNLU</name>